<gene>
    <name evidence="19" type="primary">cyoA</name>
    <name evidence="19" type="ORF">ACFFGY_07530</name>
</gene>
<dbReference type="PIRSF" id="PIRSF000292">
    <property type="entry name" value="Ubi_od_II"/>
    <property type="match status" value="1"/>
</dbReference>
<dbReference type="Pfam" id="PF00116">
    <property type="entry name" value="COX2"/>
    <property type="match status" value="1"/>
</dbReference>
<keyword evidence="9 16" id="KW-1133">Transmembrane helix</keyword>
<evidence type="ECO:0000256" key="11">
    <source>
        <dbReference type="ARBA" id="ARBA00023136"/>
    </source>
</evidence>
<evidence type="ECO:0000256" key="7">
    <source>
        <dbReference type="ARBA" id="ARBA00022729"/>
    </source>
</evidence>
<evidence type="ECO:0000256" key="9">
    <source>
        <dbReference type="ARBA" id="ARBA00022989"/>
    </source>
</evidence>
<keyword evidence="3 14" id="KW-0813">Transport</keyword>
<keyword evidence="6 16" id="KW-0812">Transmembrane</keyword>
<dbReference type="InterPro" id="IPR011759">
    <property type="entry name" value="Cyt_c_oxidase_su2_TM_dom"/>
</dbReference>
<dbReference type="InterPro" id="IPR036257">
    <property type="entry name" value="Cyt_c_oxidase_su2_TM_sf"/>
</dbReference>
<dbReference type="InterPro" id="IPR045187">
    <property type="entry name" value="CcO_II"/>
</dbReference>
<evidence type="ECO:0000256" key="2">
    <source>
        <dbReference type="ARBA" id="ARBA00007866"/>
    </source>
</evidence>
<keyword evidence="10 14" id="KW-0560">Oxidoreductase</keyword>
<evidence type="ECO:0000256" key="6">
    <source>
        <dbReference type="ARBA" id="ARBA00022692"/>
    </source>
</evidence>
<dbReference type="InterPro" id="IPR006333">
    <property type="entry name" value="Cyt_o_ubiquinol_oxidase_su2"/>
</dbReference>
<dbReference type="Gene3D" id="2.60.40.420">
    <property type="entry name" value="Cupredoxins - blue copper proteins"/>
    <property type="match status" value="1"/>
</dbReference>
<evidence type="ECO:0000313" key="20">
    <source>
        <dbReference type="Proteomes" id="UP001589865"/>
    </source>
</evidence>
<dbReference type="PROSITE" id="PS50999">
    <property type="entry name" value="COX2_TM"/>
    <property type="match status" value="1"/>
</dbReference>
<dbReference type="SUPFAM" id="SSF81464">
    <property type="entry name" value="Cytochrome c oxidase subunit II-like, transmembrane region"/>
    <property type="match status" value="1"/>
</dbReference>
<feature type="compositionally biased region" description="Gly residues" evidence="15">
    <location>
        <begin position="287"/>
        <end position="300"/>
    </location>
</feature>
<keyword evidence="4 14" id="KW-1003">Cell membrane</keyword>
<dbReference type="CDD" id="cd04212">
    <property type="entry name" value="CuRO_UO_II"/>
    <property type="match status" value="1"/>
</dbReference>
<accession>A0ABV6JQV1</accession>
<keyword evidence="7" id="KW-0732">Signal</keyword>
<feature type="domain" description="Cytochrome oxidase subunit II copper A binding" evidence="17">
    <location>
        <begin position="115"/>
        <end position="227"/>
    </location>
</feature>
<proteinExistence type="inferred from homology"/>
<dbReference type="NCBIfam" id="TIGR01433">
    <property type="entry name" value="CyoA"/>
    <property type="match status" value="1"/>
</dbReference>
<dbReference type="Proteomes" id="UP001589865">
    <property type="component" value="Unassembled WGS sequence"/>
</dbReference>
<evidence type="ECO:0000256" key="12">
    <source>
        <dbReference type="ARBA" id="ARBA00023139"/>
    </source>
</evidence>
<comment type="subcellular location">
    <subcellularLocation>
        <location evidence="1">Cell membrane</location>
        <topology evidence="1">Multi-pass membrane protein</topology>
    </subcellularLocation>
</comment>
<feature type="domain" description="Cytochrome oxidase subunit II transmembrane region profile" evidence="18">
    <location>
        <begin position="3"/>
        <end position="100"/>
    </location>
</feature>
<feature type="region of interest" description="Disordered" evidence="15">
    <location>
        <begin position="281"/>
        <end position="347"/>
    </location>
</feature>
<dbReference type="Pfam" id="PF06481">
    <property type="entry name" value="COX_ARM"/>
    <property type="match status" value="1"/>
</dbReference>
<keyword evidence="11 14" id="KW-0472">Membrane</keyword>
<keyword evidence="5 14" id="KW-0679">Respiratory chain</keyword>
<evidence type="ECO:0000256" key="5">
    <source>
        <dbReference type="ARBA" id="ARBA00022660"/>
    </source>
</evidence>
<dbReference type="RefSeq" id="WP_377043836.1">
    <property type="nucleotide sequence ID" value="NZ_JBHLUN010000005.1"/>
</dbReference>
<evidence type="ECO:0000256" key="14">
    <source>
        <dbReference type="PIRNR" id="PIRNR000292"/>
    </source>
</evidence>
<dbReference type="InterPro" id="IPR002429">
    <property type="entry name" value="CcO_II-like_C"/>
</dbReference>
<feature type="transmembrane region" description="Helical" evidence="16">
    <location>
        <begin position="70"/>
        <end position="90"/>
    </location>
</feature>
<evidence type="ECO:0000259" key="17">
    <source>
        <dbReference type="PROSITE" id="PS50857"/>
    </source>
</evidence>
<dbReference type="PROSITE" id="PS50857">
    <property type="entry name" value="COX2_CUA"/>
    <property type="match status" value="1"/>
</dbReference>
<reference evidence="19 20" key="1">
    <citation type="submission" date="2024-09" db="EMBL/GenBank/DDBJ databases">
        <authorList>
            <person name="Sun Q."/>
            <person name="Mori K."/>
        </authorList>
    </citation>
    <scope>NUCLEOTIDE SEQUENCE [LARGE SCALE GENOMIC DNA]</scope>
    <source>
        <strain evidence="19 20">TBRC 5777</strain>
    </source>
</reference>
<evidence type="ECO:0000256" key="3">
    <source>
        <dbReference type="ARBA" id="ARBA00022448"/>
    </source>
</evidence>
<keyword evidence="12" id="KW-0564">Palmitate</keyword>
<evidence type="ECO:0000256" key="1">
    <source>
        <dbReference type="ARBA" id="ARBA00004651"/>
    </source>
</evidence>
<keyword evidence="8 14" id="KW-0249">Electron transport</keyword>
<dbReference type="SUPFAM" id="SSF49503">
    <property type="entry name" value="Cupredoxins"/>
    <property type="match status" value="1"/>
</dbReference>
<protein>
    <recommendedName>
        <fullName evidence="14">Ubiquinol oxidase subunit 2</fullName>
    </recommendedName>
</protein>
<sequence>MLALTGCNMVVMNPTGDVAVQQRDLILISTGLMLIIIIPVMILTVVFAWRYRATNTRAKYDPDFDHSMSLELVVWACPLLIIIALGAVTWSSTHLLDPFRPLDRIAPGRPVAAGTKPLEVQVVALDWKWLFIYPEQGIATINELALPVDVPVHFSITSNTQMNTFYVPTMAGMIYAMPNMQSELHAVLNQPGESWGQSSNYTGAGFSYMRFKTVGMDQNGFNGWVQQVKAGEALTAAKYLELAKPSERVPAMHFGTVEAGLYDRALNRCVEAGRPCANATMASDMQRGGGDPRSHVGGGNPPSHGSMPMPGARPDGALMREPEEKGTGPNIGSPQGPNGPNQPATNN</sequence>
<comment type="caution">
    <text evidence="19">The sequence shown here is derived from an EMBL/GenBank/DDBJ whole genome shotgun (WGS) entry which is preliminary data.</text>
</comment>
<evidence type="ECO:0000313" key="19">
    <source>
        <dbReference type="EMBL" id="MFC0408096.1"/>
    </source>
</evidence>
<keyword evidence="20" id="KW-1185">Reference proteome</keyword>
<dbReference type="InterPro" id="IPR010514">
    <property type="entry name" value="COX_ARM"/>
</dbReference>
<evidence type="ECO:0000256" key="15">
    <source>
        <dbReference type="SAM" id="MobiDB-lite"/>
    </source>
</evidence>
<evidence type="ECO:0000256" key="4">
    <source>
        <dbReference type="ARBA" id="ARBA00022475"/>
    </source>
</evidence>
<dbReference type="PANTHER" id="PTHR22888">
    <property type="entry name" value="CYTOCHROME C OXIDASE, SUBUNIT II"/>
    <property type="match status" value="1"/>
</dbReference>
<dbReference type="Gene3D" id="1.10.287.90">
    <property type="match status" value="1"/>
</dbReference>
<evidence type="ECO:0000259" key="18">
    <source>
        <dbReference type="PROSITE" id="PS50999"/>
    </source>
</evidence>
<feature type="compositionally biased region" description="Low complexity" evidence="15">
    <location>
        <begin position="328"/>
        <end position="347"/>
    </location>
</feature>
<dbReference type="InterPro" id="IPR008972">
    <property type="entry name" value="Cupredoxin"/>
</dbReference>
<evidence type="ECO:0000256" key="16">
    <source>
        <dbReference type="SAM" id="Phobius"/>
    </source>
</evidence>
<dbReference type="PANTHER" id="PTHR22888:SF18">
    <property type="entry name" value="CYTOCHROME BO(3) UBIQUINOL OXIDASE SUBUNIT 2"/>
    <property type="match status" value="1"/>
</dbReference>
<feature type="transmembrane region" description="Helical" evidence="16">
    <location>
        <begin position="25"/>
        <end position="49"/>
    </location>
</feature>
<dbReference type="EMBL" id="JBHLUN010000005">
    <property type="protein sequence ID" value="MFC0408096.1"/>
    <property type="molecule type" value="Genomic_DNA"/>
</dbReference>
<comment type="similarity">
    <text evidence="2 14">Belongs to the cytochrome c oxidase subunit 2 family.</text>
</comment>
<keyword evidence="13" id="KW-0449">Lipoprotein</keyword>
<name>A0ABV6JQV1_9PROT</name>
<evidence type="ECO:0000256" key="8">
    <source>
        <dbReference type="ARBA" id="ARBA00022982"/>
    </source>
</evidence>
<dbReference type="InterPro" id="IPR034227">
    <property type="entry name" value="CuRO_UO_II"/>
</dbReference>
<evidence type="ECO:0000256" key="13">
    <source>
        <dbReference type="ARBA" id="ARBA00023288"/>
    </source>
</evidence>
<organism evidence="19 20">
    <name type="scientific">Roseomonas elaeocarpi</name>
    <dbReference type="NCBI Taxonomy" id="907779"/>
    <lineage>
        <taxon>Bacteria</taxon>
        <taxon>Pseudomonadati</taxon>
        <taxon>Pseudomonadota</taxon>
        <taxon>Alphaproteobacteria</taxon>
        <taxon>Acetobacterales</taxon>
        <taxon>Roseomonadaceae</taxon>
        <taxon>Roseomonas</taxon>
    </lineage>
</organism>
<evidence type="ECO:0000256" key="10">
    <source>
        <dbReference type="ARBA" id="ARBA00023002"/>
    </source>
</evidence>